<dbReference type="InterPro" id="IPR020843">
    <property type="entry name" value="ER"/>
</dbReference>
<gene>
    <name evidence="9" type="ORF">JK358_24235</name>
</gene>
<comment type="caution">
    <text evidence="9">The sequence shown here is derived from an EMBL/GenBank/DDBJ whole genome shotgun (WGS) entry which is preliminary data.</text>
</comment>
<dbReference type="EMBL" id="JAERRJ010000009">
    <property type="protein sequence ID" value="MBL1077519.1"/>
    <property type="molecule type" value="Genomic_DNA"/>
</dbReference>
<evidence type="ECO:0000259" key="8">
    <source>
        <dbReference type="PROSITE" id="PS52019"/>
    </source>
</evidence>
<dbReference type="Gene3D" id="1.10.1200.10">
    <property type="entry name" value="ACP-like"/>
    <property type="match status" value="1"/>
</dbReference>
<dbReference type="InterPro" id="IPR001227">
    <property type="entry name" value="Ac_transferase_dom_sf"/>
</dbReference>
<accession>A0ABS1MAD2</accession>
<dbReference type="SMART" id="SM00825">
    <property type="entry name" value="PKS_KS"/>
    <property type="match status" value="1"/>
</dbReference>
<feature type="domain" description="PKS/mFAS DH" evidence="8">
    <location>
        <begin position="628"/>
        <end position="914"/>
    </location>
</feature>
<dbReference type="SMART" id="SM00827">
    <property type="entry name" value="PKS_AT"/>
    <property type="match status" value="1"/>
</dbReference>
<dbReference type="SUPFAM" id="SSF51735">
    <property type="entry name" value="NAD(P)-binding Rossmann-fold domains"/>
    <property type="match status" value="3"/>
</dbReference>
<evidence type="ECO:0000259" key="7">
    <source>
        <dbReference type="PROSITE" id="PS50075"/>
    </source>
</evidence>
<keyword evidence="1" id="KW-0596">Phosphopantetheine</keyword>
<dbReference type="InterPro" id="IPR020841">
    <property type="entry name" value="PKS_Beta-ketoAc_synthase_dom"/>
</dbReference>
<dbReference type="InterPro" id="IPR020806">
    <property type="entry name" value="PKS_PP-bd"/>
</dbReference>
<dbReference type="PANTHER" id="PTHR43775">
    <property type="entry name" value="FATTY ACID SYNTHASE"/>
    <property type="match status" value="1"/>
</dbReference>
<dbReference type="InterPro" id="IPR016036">
    <property type="entry name" value="Malonyl_transacylase_ACP-bd"/>
</dbReference>
<evidence type="ECO:0000256" key="5">
    <source>
        <dbReference type="ARBA" id="ARBA00023315"/>
    </source>
</evidence>
<dbReference type="InterPro" id="IPR013968">
    <property type="entry name" value="PKS_KR"/>
</dbReference>
<dbReference type="PROSITE" id="PS00012">
    <property type="entry name" value="PHOSPHOPANTETHEINE"/>
    <property type="match status" value="1"/>
</dbReference>
<dbReference type="InterPro" id="IPR006162">
    <property type="entry name" value="Ppantetheine_attach_site"/>
</dbReference>
<dbReference type="InterPro" id="IPR036291">
    <property type="entry name" value="NAD(P)-bd_dom_sf"/>
</dbReference>
<dbReference type="CDD" id="cd05195">
    <property type="entry name" value="enoyl_red"/>
    <property type="match status" value="1"/>
</dbReference>
<dbReference type="InterPro" id="IPR036736">
    <property type="entry name" value="ACP-like_sf"/>
</dbReference>
<dbReference type="SMART" id="SM00829">
    <property type="entry name" value="PKS_ER"/>
    <property type="match status" value="1"/>
</dbReference>
<dbReference type="RefSeq" id="WP_201950892.1">
    <property type="nucleotide sequence ID" value="NZ_JAERRJ010000009.1"/>
</dbReference>
<dbReference type="Pfam" id="PF14765">
    <property type="entry name" value="PS-DH"/>
    <property type="match status" value="1"/>
</dbReference>
<dbReference type="PROSITE" id="PS50075">
    <property type="entry name" value="CARRIER"/>
    <property type="match status" value="1"/>
</dbReference>
<name>A0ABS1MAD2_9NOCA</name>
<dbReference type="Pfam" id="PF00109">
    <property type="entry name" value="ketoacyl-synt"/>
    <property type="match status" value="2"/>
</dbReference>
<sequence length="1866" mass="195904">MTGLVQPDDSIAVIGRADRPADGPEGFDAEFFGISAEDAAAMDRRHWSMLEMSWEAVEVAGIDPMELRGGDIGVFLGAAGGGHSVIARALDLRGPALSIDTEAAAPAAVDLAVRALAAGECSLALVGAESSMLLLERLPDAHRNGHRVLELVHGAAVPPAPPITLAAPGQRVPLVVWPISGKTPEALTAQAARLADHVRAHPEFSGREVGHALTTTRSTFDHRAVVLGRNRVELLAALDAMAEGRPDGPTRGHATSGRRIMFVFPGQGQQYAGMAAQLLRESPVFAAKIAEVDAALSEFVDWSLIDVLNEADGAPTLERVDVVQPALFATMISLAALWNSLGIEPAAVLGHSQGEVAAAYVAGALTLRDAVRIVALRSKLLRELDGTGGMASINAPVARVRALMADIDDLYIAAVNSPGTTVVAGGISGLSRILASCARETLRARKVPASCAGHTPHVDVLRERLDAAVAPITARTADLRFFSTVTGSELDSRELGPDYWFRNLREPVRFEEGFRAAAEAGFDAFLEMSATPVLTAAMFESLGDAADSAVVVGSLKRDDAGIRRLLTSVSEAHVRGVTPDWAAIYPVGSANPITLPTYAFQRRVYTPSGVSGARGDEPGGLGLVTAGHPLLGAVVERPGGDGFQFLTGVSVETHSWLADYTVHGTAVLPAAALLELALHVGDRLGVPRVAKLTVHSPVAVPADGAVDLQVVVGEFQDAARTVAVYSRPTGSGAPLGRSRWMLHADGVLTPPETAAADTHGLSVWPPVGAEPVPEPGLVYEDLAELGFRHGPAFRGMKALWRRGADIFAEVAVPGVVADAERYGLHPALLDAAVQPVGAAATPLPSAPDSVRMPIAWENVELRVTGARAARVRLTSGSADHSNWALADAAGQIIATGAVRVGEVSLRDSAAHADSGMRESLYDVGWSAVQAWRRRYCAGPGEWVIVGDQPSGVRDSAGLMTYPDLDSLYSAADSGAAVPKVVLLSRCAAARAEPGAEPVGRVRDELAAMLALGRTWLATERFADTKLVILTTGVHAVEPTDDVSDLIGPAVWAMVRSAQAEYRDRILQLDIDGAGISLDQLTSALRLDEPELALRQGQFFARRIRSGVDGTDGAPLTGPWRLVFPASTDNTAAPLVDLDVSTTPGVHPLPDAEPAFHTVATPLGAERALGAEPAPGAVLVALRAAGTSVAVGAMDSGSSRMFEAAGIVVAAGPDSGEFTRGDRVFGLVDEIAATVTADHRLLARVPADWSFAEAAAAPVAYLTALRALRESAAAQPGETVLVHAATGAVGTAAVNLARHLGLEVFATASKSKWDVLRRRGLREDRIADSRSADFVKRFTSERGIDVVLNLLPDTFTRDSLGLLSSTGRFVEIARDVVHDADAVRAEYGVSYSSFELGALTPDALGDSLSELSALFADGALAPLPLTRFDVRQACAALRCRTEGRHIGRVVLTWPSAFDPERTVLITGGTGVIGGIIARHLVAEYGARHLLLTSRSGPTAAGIEELTAELSAAGAEVTVAACDASDRDALAAVIAEVPAAHPIGAVIHLAAVLSDATFATLTEAQLDTVLRAKVDGAWHLHELTRHLDLSMFVLFSSASGALGVAGQANYGAANVFLDSLARLRHRRGLPATAMAWGLWAQDTSNTGYLDDNRRARIGRMGLTPMPTADALELFDAGLRTGEPYVVPIGLDLAQLRAGGPNDELPPFFHELPDARPQVTSQVDEPAELVRRLAGLDPGAQHEAVIELFKTPVAIVLGYAAPDAVDPDREFARMGLDSLGSIELGARLRALTGVRLGNAVIFQHPTVRLLARHVLDQIAPRAAELADPIIAEVELLLDRLVAVHGGEPVPEELVARLNGSLARLREATA</sequence>
<dbReference type="Proteomes" id="UP000602198">
    <property type="component" value="Unassembled WGS sequence"/>
</dbReference>
<dbReference type="Pfam" id="PF08659">
    <property type="entry name" value="KR"/>
    <property type="match status" value="1"/>
</dbReference>
<dbReference type="InterPro" id="IPR009081">
    <property type="entry name" value="PP-bd_ACP"/>
</dbReference>
<dbReference type="Gene3D" id="3.40.366.10">
    <property type="entry name" value="Malonyl-Coenzyme A Acyl Carrier Protein, domain 2"/>
    <property type="match status" value="1"/>
</dbReference>
<dbReference type="Gene3D" id="3.10.129.110">
    <property type="entry name" value="Polyketide synthase dehydratase"/>
    <property type="match status" value="1"/>
</dbReference>
<dbReference type="InterPro" id="IPR016035">
    <property type="entry name" value="Acyl_Trfase/lysoPLipase"/>
</dbReference>
<feature type="region of interest" description="N-terminal hotdog fold" evidence="6">
    <location>
        <begin position="628"/>
        <end position="755"/>
    </location>
</feature>
<dbReference type="Gene3D" id="3.30.70.3290">
    <property type="match status" value="1"/>
</dbReference>
<dbReference type="SUPFAM" id="SSF52151">
    <property type="entry name" value="FabD/lysophospholipase-like"/>
    <property type="match status" value="1"/>
</dbReference>
<dbReference type="InterPro" id="IPR057326">
    <property type="entry name" value="KR_dom"/>
</dbReference>
<proteinExistence type="predicted"/>
<evidence type="ECO:0000256" key="3">
    <source>
        <dbReference type="ARBA" id="ARBA00022679"/>
    </source>
</evidence>
<evidence type="ECO:0000256" key="1">
    <source>
        <dbReference type="ARBA" id="ARBA00022450"/>
    </source>
</evidence>
<dbReference type="InterPro" id="IPR011032">
    <property type="entry name" value="GroES-like_sf"/>
</dbReference>
<feature type="domain" description="Carrier" evidence="7">
    <location>
        <begin position="1740"/>
        <end position="1815"/>
    </location>
</feature>
<dbReference type="SUPFAM" id="SSF53901">
    <property type="entry name" value="Thiolase-like"/>
    <property type="match status" value="1"/>
</dbReference>
<dbReference type="Pfam" id="PF00698">
    <property type="entry name" value="Acyl_transf_1"/>
    <property type="match status" value="1"/>
</dbReference>
<feature type="region of interest" description="C-terminal hotdog fold" evidence="6">
    <location>
        <begin position="769"/>
        <end position="914"/>
    </location>
</feature>
<dbReference type="Gene3D" id="3.40.50.720">
    <property type="entry name" value="NAD(P)-binding Rossmann-like Domain"/>
    <property type="match status" value="1"/>
</dbReference>
<dbReference type="SMART" id="SM00822">
    <property type="entry name" value="PKS_KR"/>
    <property type="match status" value="1"/>
</dbReference>
<dbReference type="Pfam" id="PF22953">
    <property type="entry name" value="SpnB_Rossmann"/>
    <property type="match status" value="1"/>
</dbReference>
<dbReference type="Pfam" id="PF13602">
    <property type="entry name" value="ADH_zinc_N_2"/>
    <property type="match status" value="1"/>
</dbReference>
<evidence type="ECO:0000313" key="10">
    <source>
        <dbReference type="Proteomes" id="UP000602198"/>
    </source>
</evidence>
<dbReference type="SUPFAM" id="SSF47336">
    <property type="entry name" value="ACP-like"/>
    <property type="match status" value="1"/>
</dbReference>
<dbReference type="InterPro" id="IPR014043">
    <property type="entry name" value="Acyl_transferase_dom"/>
</dbReference>
<keyword evidence="3" id="KW-0808">Transferase</keyword>
<reference evidence="9 10" key="1">
    <citation type="submission" date="2021-01" db="EMBL/GenBank/DDBJ databases">
        <title>WGS of actinomycetes isolated from Thailand.</title>
        <authorList>
            <person name="Thawai C."/>
        </authorList>
    </citation>
    <scope>NUCLEOTIDE SEQUENCE [LARGE SCALE GENOMIC DNA]</scope>
    <source>
        <strain evidence="9 10">LPG 2</strain>
    </source>
</reference>
<dbReference type="Gene3D" id="3.90.180.10">
    <property type="entry name" value="Medium-chain alcohol dehydrogenases, catalytic domain"/>
    <property type="match status" value="1"/>
</dbReference>
<dbReference type="InterPro" id="IPR055123">
    <property type="entry name" value="SpnB-like_Rossmann"/>
</dbReference>
<dbReference type="InterPro" id="IPR049551">
    <property type="entry name" value="PKS_DH_C"/>
</dbReference>
<dbReference type="InterPro" id="IPR042104">
    <property type="entry name" value="PKS_dehydratase_sf"/>
</dbReference>
<dbReference type="Gene3D" id="3.40.47.10">
    <property type="match status" value="2"/>
</dbReference>
<dbReference type="Pfam" id="PF22621">
    <property type="entry name" value="CurL-like_PKS_C"/>
    <property type="match status" value="1"/>
</dbReference>
<protein>
    <submittedName>
        <fullName evidence="9">SDR family NAD(P)-dependent oxidoreductase</fullName>
    </submittedName>
</protein>
<dbReference type="InterPro" id="IPR049552">
    <property type="entry name" value="PKS_DH_N"/>
</dbReference>
<keyword evidence="2" id="KW-0597">Phosphoprotein</keyword>
<evidence type="ECO:0000256" key="2">
    <source>
        <dbReference type="ARBA" id="ARBA00022553"/>
    </source>
</evidence>
<comment type="caution">
    <text evidence="6">Lacks conserved residue(s) required for the propagation of feature annotation.</text>
</comment>
<dbReference type="InterPro" id="IPR020807">
    <property type="entry name" value="PKS_DH"/>
</dbReference>
<dbReference type="PROSITE" id="PS52019">
    <property type="entry name" value="PKS_MFAS_DH"/>
    <property type="match status" value="1"/>
</dbReference>
<dbReference type="CDD" id="cd08956">
    <property type="entry name" value="KR_3_FAS_SDR_x"/>
    <property type="match status" value="1"/>
</dbReference>
<dbReference type="InterPro" id="IPR050091">
    <property type="entry name" value="PKS_NRPS_Biosynth_Enz"/>
</dbReference>
<dbReference type="InterPro" id="IPR014030">
    <property type="entry name" value="Ketoacyl_synth_N"/>
</dbReference>
<dbReference type="Pfam" id="PF00550">
    <property type="entry name" value="PP-binding"/>
    <property type="match status" value="1"/>
</dbReference>
<keyword evidence="10" id="KW-1185">Reference proteome</keyword>
<keyword evidence="4" id="KW-0511">Multifunctional enzyme</keyword>
<dbReference type="InterPro" id="IPR016039">
    <property type="entry name" value="Thiolase-like"/>
</dbReference>
<keyword evidence="5" id="KW-0012">Acyltransferase</keyword>
<evidence type="ECO:0000313" key="9">
    <source>
        <dbReference type="EMBL" id="MBL1077519.1"/>
    </source>
</evidence>
<dbReference type="InterPro" id="IPR049900">
    <property type="entry name" value="PKS_mFAS_DH"/>
</dbReference>
<evidence type="ECO:0000256" key="6">
    <source>
        <dbReference type="PROSITE-ProRule" id="PRU01363"/>
    </source>
</evidence>
<evidence type="ECO:0000256" key="4">
    <source>
        <dbReference type="ARBA" id="ARBA00023268"/>
    </source>
</evidence>
<dbReference type="Gene3D" id="3.40.50.11460">
    <property type="match status" value="1"/>
</dbReference>
<dbReference type="PANTHER" id="PTHR43775:SF51">
    <property type="entry name" value="INACTIVE PHENOLPHTHIOCEROL SYNTHESIS POLYKETIDE SYNTHASE TYPE I PKS1-RELATED"/>
    <property type="match status" value="1"/>
</dbReference>
<dbReference type="Pfam" id="PF21089">
    <property type="entry name" value="PKS_DH_N"/>
    <property type="match status" value="1"/>
</dbReference>
<dbReference type="SMART" id="SM01294">
    <property type="entry name" value="PKS_PP_betabranch"/>
    <property type="match status" value="1"/>
</dbReference>
<dbReference type="SMART" id="SM00826">
    <property type="entry name" value="PKS_DH"/>
    <property type="match status" value="1"/>
</dbReference>
<dbReference type="SMART" id="SM00823">
    <property type="entry name" value="PKS_PP"/>
    <property type="match status" value="1"/>
</dbReference>
<dbReference type="SUPFAM" id="SSF55048">
    <property type="entry name" value="Probable ACP-binding domain of malonyl-CoA ACP transacylase"/>
    <property type="match status" value="1"/>
</dbReference>
<dbReference type="SUPFAM" id="SSF50129">
    <property type="entry name" value="GroES-like"/>
    <property type="match status" value="1"/>
</dbReference>
<organism evidence="9 10">
    <name type="scientific">Nocardia acididurans</name>
    <dbReference type="NCBI Taxonomy" id="2802282"/>
    <lineage>
        <taxon>Bacteria</taxon>
        <taxon>Bacillati</taxon>
        <taxon>Actinomycetota</taxon>
        <taxon>Actinomycetes</taxon>
        <taxon>Mycobacteriales</taxon>
        <taxon>Nocardiaceae</taxon>
        <taxon>Nocardia</taxon>
    </lineage>
</organism>